<dbReference type="AlphaFoldDB" id="A0AAN8X082"/>
<dbReference type="PROSITE" id="PS51155">
    <property type="entry name" value="CHIT_BIND_RR_2"/>
    <property type="match status" value="1"/>
</dbReference>
<sequence length="1268" mass="143477">MVMAVVFILSETHKVESDSTSTNFPSKSIPTIDWNDGEATTSAANNINSTYSTSNEWHDGTTTNMASYNKNQLQLTTPNDTNSSNLSAEFDNISFIHYKEATVASEELLHGRRDHLPESTENVDFALSMPNTNWDDNSSRANNSYKTISYEEDDPKQLFNLTSNETDKSATIYIPNMAEKAREMPFSSMSNIFNASLHLTTPLPKLINSQAFFPKFPFEDDSQDEESNVSVTVLHNDDFIPFAPRIHRQIIQPIQTSENLRGPRVNDATQTHPFKIRRLRNRIKAIEMNSVITARPSGNTDGTLSTQIPLRARKRISMQRVLRNKDIPTVDIKNEENMSSKPSYERSRDNVEDENNTHTSFSKSYDNSQSTLNEPFSHPSETINIQNYLLQPQNVIPEEYRWHSYMIPLDPSAILANDSVVSMFDFINISNITESDEDEEGDTLFLPYGIIDTAFDLPDFVGENSGRIHENDETIHYMHSIFPITDQFTDASALAIDWDDLPHQNNIKGPVAPRSFAESAAAYAAAILHDDTLSELSSQENQSFQDLSSKDRQSFPKLPQKDQQSFQVFSLDENGNSHPMNEDEPYEKHIHHKESSRPNGYDEHITANTRQKSRYRTPSRRITRPYNEAVKPKEAKFETPSETAYQHFRSASLPRRYPEVPHYHSFKYDVQDLRGNYYGHEEVKDLLKTTGRYYVLLPDGRLQTVTYYANSTGYYPRVVYTNIATNPHVLKHKYKRIFIPKYPSNPLINTARPTIIPSKHTIVTTSTSYPRIKTARPTVFPAKHTVITTLSPSPDIRHPTVPPIKPTLSPVPVTFSTTPKVIHRVHHFPVPPRNEPYVSNYLTRHWFQTLRPPFPEIGHLRHGFPMPLFKPFYSIYNPRSHQLLGPVTTTALPHLHPVSSTLQPIPPPLPVTTIIPNLPPTTPITPHPPTLVPTVIPHRPTPPPPPRLILNNPPIKSPNPSIPLTPIPTISVLVTPKSAPRPPSHPKAHKTLTTHPPSPTPKPVLSTNHRTSSSVPRFTPPYVTTSKPHPTLRPVLVTSPSPVPNFQTTVISTSLPHPGSSPLIPLAPSRFPERLSLTPPTLRPLHTVATPHPATDDFHHTHLHNTPNVNHLRIHSPRIPSYTLGHIGPHHTLPFHPLVFRSHLHPGDLPGENQLLGYVNAEQLILTNPRIHLFHSPPHQHTTSYPIQSPLTSLHSRNNSPFQYNHSAAPPLVSTSYPEKNQHAEKEIRTHHLNTKPEEENKKDKTKRPVFTISDELAEYDEAAKEYL</sequence>
<feature type="region of interest" description="Disordered" evidence="3">
    <location>
        <begin position="537"/>
        <end position="617"/>
    </location>
</feature>
<accession>A0AAN8X082</accession>
<comment type="caution">
    <text evidence="4">The sequence shown here is derived from an EMBL/GenBank/DDBJ whole genome shotgun (WGS) entry which is preliminary data.</text>
</comment>
<dbReference type="InterPro" id="IPR031311">
    <property type="entry name" value="CHIT_BIND_RR_consensus"/>
</dbReference>
<feature type="region of interest" description="Disordered" evidence="3">
    <location>
        <begin position="1206"/>
        <end position="1250"/>
    </location>
</feature>
<feature type="compositionally biased region" description="Polar residues" evidence="3">
    <location>
        <begin position="561"/>
        <end position="579"/>
    </location>
</feature>
<dbReference type="GO" id="GO:0031012">
    <property type="term" value="C:extracellular matrix"/>
    <property type="evidence" value="ECO:0007669"/>
    <property type="project" value="TreeGrafter"/>
</dbReference>
<dbReference type="Proteomes" id="UP001381693">
    <property type="component" value="Unassembled WGS sequence"/>
</dbReference>
<dbReference type="InterPro" id="IPR000618">
    <property type="entry name" value="Insect_cuticle"/>
</dbReference>
<evidence type="ECO:0000256" key="1">
    <source>
        <dbReference type="ARBA" id="ARBA00022460"/>
    </source>
</evidence>
<evidence type="ECO:0000313" key="4">
    <source>
        <dbReference type="EMBL" id="KAK7070484.1"/>
    </source>
</evidence>
<feature type="compositionally biased region" description="Basic and acidic residues" evidence="3">
    <location>
        <begin position="593"/>
        <end position="605"/>
    </location>
</feature>
<feature type="compositionally biased region" description="Polar residues" evidence="3">
    <location>
        <begin position="357"/>
        <end position="373"/>
    </location>
</feature>
<feature type="region of interest" description="Disordered" evidence="3">
    <location>
        <begin position="327"/>
        <end position="373"/>
    </location>
</feature>
<keyword evidence="5" id="KW-1185">Reference proteome</keyword>
<feature type="compositionally biased region" description="Polar residues" evidence="3">
    <location>
        <begin position="537"/>
        <end position="547"/>
    </location>
</feature>
<dbReference type="EMBL" id="JAXCGZ010015345">
    <property type="protein sequence ID" value="KAK7070484.1"/>
    <property type="molecule type" value="Genomic_DNA"/>
</dbReference>
<gene>
    <name evidence="4" type="ORF">SK128_026160</name>
</gene>
<feature type="compositionally biased region" description="Basic and acidic residues" evidence="3">
    <location>
        <begin position="1220"/>
        <end position="1243"/>
    </location>
</feature>
<reference evidence="4 5" key="1">
    <citation type="submission" date="2023-11" db="EMBL/GenBank/DDBJ databases">
        <title>Halocaridina rubra genome assembly.</title>
        <authorList>
            <person name="Smith C."/>
        </authorList>
    </citation>
    <scope>NUCLEOTIDE SEQUENCE [LARGE SCALE GENOMIC DNA]</scope>
    <source>
        <strain evidence="4">EP-1</strain>
        <tissue evidence="4">Whole</tissue>
    </source>
</reference>
<organism evidence="4 5">
    <name type="scientific">Halocaridina rubra</name>
    <name type="common">Hawaiian red shrimp</name>
    <dbReference type="NCBI Taxonomy" id="373956"/>
    <lineage>
        <taxon>Eukaryota</taxon>
        <taxon>Metazoa</taxon>
        <taxon>Ecdysozoa</taxon>
        <taxon>Arthropoda</taxon>
        <taxon>Crustacea</taxon>
        <taxon>Multicrustacea</taxon>
        <taxon>Malacostraca</taxon>
        <taxon>Eumalacostraca</taxon>
        <taxon>Eucarida</taxon>
        <taxon>Decapoda</taxon>
        <taxon>Pleocyemata</taxon>
        <taxon>Caridea</taxon>
        <taxon>Atyoidea</taxon>
        <taxon>Atyidae</taxon>
        <taxon>Halocaridina</taxon>
    </lineage>
</organism>
<evidence type="ECO:0000256" key="3">
    <source>
        <dbReference type="SAM" id="MobiDB-lite"/>
    </source>
</evidence>
<feature type="compositionally biased region" description="Basic and acidic residues" evidence="3">
    <location>
        <begin position="327"/>
        <end position="350"/>
    </location>
</feature>
<evidence type="ECO:0000313" key="5">
    <source>
        <dbReference type="Proteomes" id="UP001381693"/>
    </source>
</evidence>
<feature type="compositionally biased region" description="Polar residues" evidence="3">
    <location>
        <begin position="1005"/>
        <end position="1028"/>
    </location>
</feature>
<name>A0AAN8X082_HALRR</name>
<dbReference type="InterPro" id="IPR051217">
    <property type="entry name" value="Insect_Cuticle_Struc_Prot"/>
</dbReference>
<dbReference type="GO" id="GO:0005615">
    <property type="term" value="C:extracellular space"/>
    <property type="evidence" value="ECO:0007669"/>
    <property type="project" value="TreeGrafter"/>
</dbReference>
<feature type="region of interest" description="Disordered" evidence="3">
    <location>
        <begin position="977"/>
        <end position="1031"/>
    </location>
</feature>
<dbReference type="PANTHER" id="PTHR12236">
    <property type="entry name" value="STRUCTURAL CONTITUENT OF CUTICLE"/>
    <property type="match status" value="1"/>
</dbReference>
<evidence type="ECO:0000256" key="2">
    <source>
        <dbReference type="PROSITE-ProRule" id="PRU00497"/>
    </source>
</evidence>
<dbReference type="PROSITE" id="PS00233">
    <property type="entry name" value="CHIT_BIND_RR_1"/>
    <property type="match status" value="1"/>
</dbReference>
<proteinExistence type="predicted"/>
<keyword evidence="1 2" id="KW-0193">Cuticle</keyword>
<protein>
    <submittedName>
        <fullName evidence="4">Uncharacterized protein</fullName>
    </submittedName>
</protein>
<dbReference type="PANTHER" id="PTHR12236:SF79">
    <property type="entry name" value="CUTICULAR PROTEIN 50CB-RELATED"/>
    <property type="match status" value="1"/>
</dbReference>
<dbReference type="GO" id="GO:0042302">
    <property type="term" value="F:structural constituent of cuticle"/>
    <property type="evidence" value="ECO:0007669"/>
    <property type="project" value="UniProtKB-UniRule"/>
</dbReference>
<dbReference type="Pfam" id="PF00379">
    <property type="entry name" value="Chitin_bind_4"/>
    <property type="match status" value="1"/>
</dbReference>